<keyword evidence="3" id="KW-1185">Reference proteome</keyword>
<dbReference type="Proteomes" id="UP000829364">
    <property type="component" value="Chromosome 9"/>
</dbReference>
<feature type="region of interest" description="Disordered" evidence="1">
    <location>
        <begin position="54"/>
        <end position="94"/>
    </location>
</feature>
<feature type="compositionally biased region" description="Basic residues" evidence="1">
    <location>
        <begin position="207"/>
        <end position="218"/>
    </location>
</feature>
<feature type="region of interest" description="Disordered" evidence="1">
    <location>
        <begin position="419"/>
        <end position="441"/>
    </location>
</feature>
<dbReference type="EMBL" id="CP086362">
    <property type="protein sequence ID" value="UNI23390.1"/>
    <property type="molecule type" value="Genomic_DNA"/>
</dbReference>
<accession>A0A9Q8VE13</accession>
<evidence type="ECO:0000313" key="2">
    <source>
        <dbReference type="EMBL" id="UNI23390.1"/>
    </source>
</evidence>
<dbReference type="KEGG" id="ptkz:JDV02_009212"/>
<sequence>MVEQQQYISPALPHSDALSEAPNLTDGARSSSTSSYYSPVSSFNIPPPCDANLLTPISTAGSPPLHQLRKLMGHYPPPPASPQTQEPTPPGSSKMYHQWNNQFDMNGQPSSTSSPMATPAHVAPESFYIADERRTPGPPEPYMGMFGVSDSAADPGHISNTGPPYYIDVSQMGNQNPMMVRDNPPMPVDPHHRDIGRPIPPTSHLLSHPHPHLRHARRPSTDNPILRGRMPEPHRSPSGSPRRRAVAGNSRVKKARSSKRQSGTPRNSQQADPSEEHKNCNGEEVPPRLKNTCPEEERCIFESRWRHRHQRGQDMWDSIQEDFTKRFNKSHGKEMLQMKFKRARSKYIEWLPRDEEILREAWKRMERDRYQTLLELFVEMGGSRNMRLNSSDIEVKVVNDLKLEEHLYMESYRDMDVRRRRKVSAKKRTGGPHDDMAGGDDMMGIDPRTTHNEEDVINQVHGRREPMRWETDSSAHSAEMMEMPVWGDNRASMKLDAAPGLRLVNGVNRGVYPAPK</sequence>
<dbReference type="OrthoDB" id="5421421at2759"/>
<feature type="compositionally biased region" description="Basic residues" evidence="1">
    <location>
        <begin position="419"/>
        <end position="430"/>
    </location>
</feature>
<feature type="compositionally biased region" description="Low complexity" evidence="1">
    <location>
        <begin position="30"/>
        <end position="40"/>
    </location>
</feature>
<evidence type="ECO:0000313" key="3">
    <source>
        <dbReference type="Proteomes" id="UP000829364"/>
    </source>
</evidence>
<evidence type="ECO:0000256" key="1">
    <source>
        <dbReference type="SAM" id="MobiDB-lite"/>
    </source>
</evidence>
<gene>
    <name evidence="2" type="ORF">JDV02_009212</name>
</gene>
<reference evidence="2" key="1">
    <citation type="submission" date="2021-11" db="EMBL/GenBank/DDBJ databases">
        <title>Purpureocillium_takamizusanense_genome.</title>
        <authorList>
            <person name="Nguyen N.-H."/>
        </authorList>
    </citation>
    <scope>NUCLEOTIDE SEQUENCE</scope>
    <source>
        <strain evidence="2">PT3</strain>
    </source>
</reference>
<proteinExistence type="predicted"/>
<protein>
    <submittedName>
        <fullName evidence="2">Uncharacterized protein</fullName>
    </submittedName>
</protein>
<organism evidence="2 3">
    <name type="scientific">Purpureocillium takamizusanense</name>
    <dbReference type="NCBI Taxonomy" id="2060973"/>
    <lineage>
        <taxon>Eukaryota</taxon>
        <taxon>Fungi</taxon>
        <taxon>Dikarya</taxon>
        <taxon>Ascomycota</taxon>
        <taxon>Pezizomycotina</taxon>
        <taxon>Sordariomycetes</taxon>
        <taxon>Hypocreomycetidae</taxon>
        <taxon>Hypocreales</taxon>
        <taxon>Ophiocordycipitaceae</taxon>
        <taxon>Purpureocillium</taxon>
    </lineage>
</organism>
<dbReference type="AlphaFoldDB" id="A0A9Q8VE13"/>
<feature type="compositionally biased region" description="Basic and acidic residues" evidence="1">
    <location>
        <begin position="274"/>
        <end position="290"/>
    </location>
</feature>
<feature type="compositionally biased region" description="Polar residues" evidence="1">
    <location>
        <begin position="260"/>
        <end position="272"/>
    </location>
</feature>
<dbReference type="RefSeq" id="XP_047846871.1">
    <property type="nucleotide sequence ID" value="XM_047990861.1"/>
</dbReference>
<name>A0A9Q8VE13_9HYPO</name>
<feature type="compositionally biased region" description="Basic residues" evidence="1">
    <location>
        <begin position="241"/>
        <end position="259"/>
    </location>
</feature>
<feature type="region of interest" description="Disordered" evidence="1">
    <location>
        <begin position="181"/>
        <end position="290"/>
    </location>
</feature>
<feature type="region of interest" description="Disordered" evidence="1">
    <location>
        <begin position="1"/>
        <end position="40"/>
    </location>
</feature>
<dbReference type="GeneID" id="72071157"/>